<evidence type="ECO:0000256" key="1">
    <source>
        <dbReference type="SAM" id="MobiDB-lite"/>
    </source>
</evidence>
<keyword evidence="3" id="KW-1185">Reference proteome</keyword>
<comment type="caution">
    <text evidence="2">The sequence shown here is derived from an EMBL/GenBank/DDBJ whole genome shotgun (WGS) entry which is preliminary data.</text>
</comment>
<feature type="region of interest" description="Disordered" evidence="1">
    <location>
        <begin position="50"/>
        <end position="72"/>
    </location>
</feature>
<dbReference type="Proteomes" id="UP001596190">
    <property type="component" value="Unassembled WGS sequence"/>
</dbReference>
<sequence length="97" mass="10869">MAKQDFSIKADKHQNGDEKPEILTKDLTEILIFLQEYGVDMDNPTLEQQLSNTVSSGQSSIQPASLKGKPQMTVDFKQTKEKNNKFSIDVSIEPSPK</sequence>
<proteinExistence type="predicted"/>
<evidence type="ECO:0000313" key="2">
    <source>
        <dbReference type="EMBL" id="MFC6255118.1"/>
    </source>
</evidence>
<accession>A0ABW1TBM8</accession>
<reference evidence="3" key="1">
    <citation type="journal article" date="2019" name="Int. J. Syst. Evol. Microbiol.">
        <title>The Global Catalogue of Microorganisms (GCM) 10K type strain sequencing project: providing services to taxonomists for standard genome sequencing and annotation.</title>
        <authorList>
            <consortium name="The Broad Institute Genomics Platform"/>
            <consortium name="The Broad Institute Genome Sequencing Center for Infectious Disease"/>
            <person name="Wu L."/>
            <person name="Ma J."/>
        </authorList>
    </citation>
    <scope>NUCLEOTIDE SEQUENCE [LARGE SCALE GENOMIC DNA]</scope>
    <source>
        <strain evidence="3">CCM 8950</strain>
    </source>
</reference>
<evidence type="ECO:0000313" key="3">
    <source>
        <dbReference type="Proteomes" id="UP001596190"/>
    </source>
</evidence>
<organism evidence="2 3">
    <name type="scientific">Secundilactobacillus hailunensis</name>
    <dbReference type="NCBI Taxonomy" id="2559923"/>
    <lineage>
        <taxon>Bacteria</taxon>
        <taxon>Bacillati</taxon>
        <taxon>Bacillota</taxon>
        <taxon>Bacilli</taxon>
        <taxon>Lactobacillales</taxon>
        <taxon>Lactobacillaceae</taxon>
        <taxon>Secundilactobacillus</taxon>
    </lineage>
</organism>
<feature type="compositionally biased region" description="Polar residues" evidence="1">
    <location>
        <begin position="50"/>
        <end position="63"/>
    </location>
</feature>
<feature type="region of interest" description="Disordered" evidence="1">
    <location>
        <begin position="1"/>
        <end position="21"/>
    </location>
</feature>
<dbReference type="EMBL" id="JBHSSA010000115">
    <property type="protein sequence ID" value="MFC6255118.1"/>
    <property type="molecule type" value="Genomic_DNA"/>
</dbReference>
<protein>
    <submittedName>
        <fullName evidence="2">Uncharacterized protein</fullName>
    </submittedName>
</protein>
<name>A0ABW1TBM8_9LACO</name>
<dbReference type="RefSeq" id="WP_137631203.1">
    <property type="nucleotide sequence ID" value="NZ_BJDO01000025.1"/>
</dbReference>
<gene>
    <name evidence="2" type="ORF">ACFP1H_11055</name>
</gene>